<evidence type="ECO:0000256" key="1">
    <source>
        <dbReference type="SAM" id="MobiDB-lite"/>
    </source>
</evidence>
<dbReference type="Gene3D" id="2.80.10.50">
    <property type="match status" value="1"/>
</dbReference>
<dbReference type="SUPFAM" id="SSF50370">
    <property type="entry name" value="Ricin B-like lectins"/>
    <property type="match status" value="1"/>
</dbReference>
<protein>
    <recommendedName>
        <fullName evidence="4">Ricin B lectin domain-containing protein</fullName>
    </recommendedName>
</protein>
<feature type="region of interest" description="Disordered" evidence="1">
    <location>
        <begin position="150"/>
        <end position="170"/>
    </location>
</feature>
<comment type="caution">
    <text evidence="2">The sequence shown here is derived from an EMBL/GenBank/DDBJ whole genome shotgun (WGS) entry which is preliminary data.</text>
</comment>
<evidence type="ECO:0000313" key="3">
    <source>
        <dbReference type="Proteomes" id="UP000716291"/>
    </source>
</evidence>
<dbReference type="Proteomes" id="UP000716291">
    <property type="component" value="Unassembled WGS sequence"/>
</dbReference>
<dbReference type="OrthoDB" id="9895617at2759"/>
<dbReference type="InterPro" id="IPR022234">
    <property type="entry name" value="DUF3759"/>
</dbReference>
<sequence>MTVTEMNSFPLGYFYIVSKMHGLVIDIRDSEHATVDSKIVMNSKKLLSPERDSQLWIHQDGILTNKLTGLVLDIKRAESFIAIFTRESRLYLDHIKEQETDQRFGYESETGYIFALSDPEVVLDIRHEDTNKDVRVMVYHKKPIQKASNQLWTIEPADPPKPIDSDDESEDDSKRARLKAWFGNWKGWGHKRHQVLAEADLEEANKKVYKEKKANARQVLFICLIYINSELYFIFSLELIAAAVAFEAVNMWEKKQKEEGNDIHHPTAKKLIAAFVVAELVKQIQERNTETDTAEDDHKKEMMTNMAIKAATNLFESKHGF</sequence>
<accession>A0A9P6X2D7</accession>
<proteinExistence type="predicted"/>
<name>A0A9P6X2D7_RHIOR</name>
<dbReference type="AlphaFoldDB" id="A0A9P6X2D7"/>
<evidence type="ECO:0008006" key="4">
    <source>
        <dbReference type="Google" id="ProtNLM"/>
    </source>
</evidence>
<organism evidence="2 3">
    <name type="scientific">Rhizopus oryzae</name>
    <name type="common">Mucormycosis agent</name>
    <name type="synonym">Rhizopus arrhizus var. delemar</name>
    <dbReference type="NCBI Taxonomy" id="64495"/>
    <lineage>
        <taxon>Eukaryota</taxon>
        <taxon>Fungi</taxon>
        <taxon>Fungi incertae sedis</taxon>
        <taxon>Mucoromycota</taxon>
        <taxon>Mucoromycotina</taxon>
        <taxon>Mucoromycetes</taxon>
        <taxon>Mucorales</taxon>
        <taxon>Mucorineae</taxon>
        <taxon>Rhizopodaceae</taxon>
        <taxon>Rhizopus</taxon>
    </lineage>
</organism>
<dbReference type="InterPro" id="IPR035992">
    <property type="entry name" value="Ricin_B-like_lectins"/>
</dbReference>
<evidence type="ECO:0000313" key="2">
    <source>
        <dbReference type="EMBL" id="KAG1303784.1"/>
    </source>
</evidence>
<dbReference type="Pfam" id="PF12585">
    <property type="entry name" value="DUF3759"/>
    <property type="match status" value="1"/>
</dbReference>
<reference evidence="2" key="1">
    <citation type="journal article" date="2020" name="Microb. Genom.">
        <title>Genetic diversity of clinical and environmental Mucorales isolates obtained from an investigation of mucormycosis cases among solid organ transplant recipients.</title>
        <authorList>
            <person name="Nguyen M.H."/>
            <person name="Kaul D."/>
            <person name="Muto C."/>
            <person name="Cheng S.J."/>
            <person name="Richter R.A."/>
            <person name="Bruno V.M."/>
            <person name="Liu G."/>
            <person name="Beyhan S."/>
            <person name="Sundermann A.J."/>
            <person name="Mounaud S."/>
            <person name="Pasculle A.W."/>
            <person name="Nierman W.C."/>
            <person name="Driscoll E."/>
            <person name="Cumbie R."/>
            <person name="Clancy C.J."/>
            <person name="Dupont C.L."/>
        </authorList>
    </citation>
    <scope>NUCLEOTIDE SEQUENCE</scope>
    <source>
        <strain evidence="2">GL11</strain>
    </source>
</reference>
<keyword evidence="3" id="KW-1185">Reference proteome</keyword>
<dbReference type="EMBL" id="JAANQT010001855">
    <property type="protein sequence ID" value="KAG1303784.1"/>
    <property type="molecule type" value="Genomic_DNA"/>
</dbReference>
<gene>
    <name evidence="2" type="ORF">G6F64_009774</name>
</gene>